<dbReference type="RefSeq" id="WP_139673405.1">
    <property type="nucleotide sequence ID" value="NZ_VDLY02000020.1"/>
</dbReference>
<protein>
    <submittedName>
        <fullName evidence="3">ABC transporter substrate-binding protein</fullName>
    </submittedName>
</protein>
<name>A0A5N5ZXM2_9ACTN</name>
<sequence>MTREPGTEGANADEANGRDGGWEFRDDRGARVVAARPPRRVVAYTQVAAALWDEGVRPLGHFGSLHDGEAPDPAKSGLLPLDEVPYFGPGGALRVDELLAVRPELLVAVTYDGKRLYGVEEPVAEELEARVPTVALDVGPGRSLAEVTGRLAALARALGAEAGAPADERARRLTAARERLRRAAAAAPEARVLALSPAGADAAYLARATAWPDLRALAEHGVALATPPEGPGANWATGDWADAAALSPAIVLSDVRGNAARPDVFQDNDGWRALSSAATVLPWNPELPPSALAQARFYEAVAEALEALEPLEALPRGAG</sequence>
<reference evidence="3" key="1">
    <citation type="submission" date="2019-10" db="EMBL/GenBank/DDBJ databases">
        <title>Nonomuraea sp. nov., isolated from Phyllanthus amarus.</title>
        <authorList>
            <person name="Klykleung N."/>
            <person name="Tanasupawat S."/>
        </authorList>
    </citation>
    <scope>NUCLEOTIDE SEQUENCE [LARGE SCALE GENOMIC DNA]</scope>
    <source>
        <strain evidence="3">3MP-10</strain>
    </source>
</reference>
<dbReference type="AlphaFoldDB" id="A0A5N5ZXM2"/>
<organism evidence="3 4">
    <name type="scientific">Streptomyces mimosae</name>
    <dbReference type="NCBI Taxonomy" id="2586635"/>
    <lineage>
        <taxon>Bacteria</taxon>
        <taxon>Bacillati</taxon>
        <taxon>Actinomycetota</taxon>
        <taxon>Actinomycetes</taxon>
        <taxon>Kitasatosporales</taxon>
        <taxon>Streptomycetaceae</taxon>
        <taxon>Streptomyces</taxon>
    </lineage>
</organism>
<dbReference type="Pfam" id="PF01497">
    <property type="entry name" value="Peripla_BP_2"/>
    <property type="match status" value="1"/>
</dbReference>
<comment type="caution">
    <text evidence="3">The sequence shown here is derived from an EMBL/GenBank/DDBJ whole genome shotgun (WGS) entry which is preliminary data.</text>
</comment>
<feature type="compositionally biased region" description="Basic and acidic residues" evidence="1">
    <location>
        <begin position="15"/>
        <end position="24"/>
    </location>
</feature>
<dbReference type="Gene3D" id="3.40.50.1980">
    <property type="entry name" value="Nitrogenase molybdenum iron protein domain"/>
    <property type="match status" value="2"/>
</dbReference>
<feature type="domain" description="Fe/B12 periplasmic-binding" evidence="2">
    <location>
        <begin position="76"/>
        <end position="275"/>
    </location>
</feature>
<evidence type="ECO:0000256" key="1">
    <source>
        <dbReference type="SAM" id="MobiDB-lite"/>
    </source>
</evidence>
<evidence type="ECO:0000313" key="4">
    <source>
        <dbReference type="Proteomes" id="UP000314251"/>
    </source>
</evidence>
<evidence type="ECO:0000313" key="3">
    <source>
        <dbReference type="EMBL" id="KAB8161277.1"/>
    </source>
</evidence>
<dbReference type="InterPro" id="IPR002491">
    <property type="entry name" value="ABC_transptr_periplasmic_BD"/>
</dbReference>
<evidence type="ECO:0000259" key="2">
    <source>
        <dbReference type="Pfam" id="PF01497"/>
    </source>
</evidence>
<dbReference type="EMBL" id="VDLY02000020">
    <property type="protein sequence ID" value="KAB8161277.1"/>
    <property type="molecule type" value="Genomic_DNA"/>
</dbReference>
<feature type="region of interest" description="Disordered" evidence="1">
    <location>
        <begin position="1"/>
        <end position="24"/>
    </location>
</feature>
<dbReference type="OrthoDB" id="7941913at2"/>
<dbReference type="SUPFAM" id="SSF53807">
    <property type="entry name" value="Helical backbone' metal receptor"/>
    <property type="match status" value="1"/>
</dbReference>
<gene>
    <name evidence="3" type="ORF">FH607_025925</name>
</gene>
<proteinExistence type="predicted"/>
<accession>A0A5N5ZXM2</accession>
<keyword evidence="4" id="KW-1185">Reference proteome</keyword>
<dbReference type="Proteomes" id="UP000314251">
    <property type="component" value="Unassembled WGS sequence"/>
</dbReference>